<gene>
    <name evidence="3" type="ORF">HINF_LOCUS478</name>
</gene>
<evidence type="ECO:0000313" key="4">
    <source>
        <dbReference type="Proteomes" id="UP001642409"/>
    </source>
</evidence>
<keyword evidence="4" id="KW-1185">Reference proteome</keyword>
<dbReference type="Proteomes" id="UP001642409">
    <property type="component" value="Unassembled WGS sequence"/>
</dbReference>
<protein>
    <submittedName>
        <fullName evidence="3">SWIM-type</fullName>
    </submittedName>
</protein>
<keyword evidence="1" id="KW-0479">Metal-binding</keyword>
<organism evidence="3 4">
    <name type="scientific">Hexamita inflata</name>
    <dbReference type="NCBI Taxonomy" id="28002"/>
    <lineage>
        <taxon>Eukaryota</taxon>
        <taxon>Metamonada</taxon>
        <taxon>Diplomonadida</taxon>
        <taxon>Hexamitidae</taxon>
        <taxon>Hexamitinae</taxon>
        <taxon>Hexamita</taxon>
    </lineage>
</organism>
<comment type="caution">
    <text evidence="3">The sequence shown here is derived from an EMBL/GenBank/DDBJ whole genome shotgun (WGS) entry which is preliminary data.</text>
</comment>
<evidence type="ECO:0000259" key="2">
    <source>
        <dbReference type="PROSITE" id="PS50966"/>
    </source>
</evidence>
<sequence length="806" mass="94951">MSDINQEVISITDEDRQKIEQPLKMLPKDSPLLKELYTTEYYLSRILFYDQELAIEMLKCVSTLKCYHARKWYCHHAQPQETKKVYSTKKNCCTRNTGLKSIKGHTYYQNRQGLYKDIEFVMVEDSNLQSIRLYQMKYEHKYWRLTIVGDHDDYEKYPCCEEQILRYNFSKEEEQLIKANLLKHKGIDHINELIKNGENDFTLKCTMQQLRRHAKLIAKQLLPDDILIQQYAEQYKEFIRYEVIKDQKTQQLSGIGVVNLKYSELFKNDGGSVVFCDFTHIRLQNQNMMALILSSQTVGSKFTYILGAYLFRNKDNVAFAGETDFQTLTATNFFKKYINFSQTRLALTDAGQSVAKINKLLNQHTVGGLCAWHWWQNFKQNYGSETNSVRFLFFSLMRSPTQADFIYREQQLKDKLTKIKQFNRDKWNHLVENYDRLLLLHRSDGQFSQSVEITTSAAESTNYAKIKRHISKRSSLFQLFQYLANENDYSRSQIISHFNVNDRNDVKQPEMSGVVQSFKKHFKHEQLNATQYHVYLEESTNKYIVCLRNENSALPYNVVVSISKCEIEQCNYKCECKYFKLSKQICGHLIAVHAFHKEISVEKIDIQDFSKYVDERYKSSYLRNLFKVFNLPEIRLRNHKQKENLKNKFNELEEQQEIPLKIQIKDNRTPDNITPNSNKMLEGQFDEDFCLINTANDTIKQISESEQNIDSDSKLSDNYSDTVKKVVYSDQRVVKLAECQQLLVEIADNPDFTDDVLINFSSYLQTIKNGTSFKNNNPQHNQSGQTKRIMSRTEKLFKSFLGIRFK</sequence>
<accession>A0ABP1GEN7</accession>
<keyword evidence="1" id="KW-0863">Zinc-finger</keyword>
<evidence type="ECO:0000256" key="1">
    <source>
        <dbReference type="PROSITE-ProRule" id="PRU00325"/>
    </source>
</evidence>
<evidence type="ECO:0000313" key="3">
    <source>
        <dbReference type="EMBL" id="CAL5970538.1"/>
    </source>
</evidence>
<keyword evidence="1" id="KW-0862">Zinc</keyword>
<dbReference type="EMBL" id="CAXDID020000001">
    <property type="protein sequence ID" value="CAL5970538.1"/>
    <property type="molecule type" value="Genomic_DNA"/>
</dbReference>
<feature type="domain" description="SWIM-type" evidence="2">
    <location>
        <begin position="556"/>
        <end position="597"/>
    </location>
</feature>
<reference evidence="3 4" key="1">
    <citation type="submission" date="2024-07" db="EMBL/GenBank/DDBJ databases">
        <authorList>
            <person name="Akdeniz Z."/>
        </authorList>
    </citation>
    <scope>NUCLEOTIDE SEQUENCE [LARGE SCALE GENOMIC DNA]</scope>
</reference>
<dbReference type="PROSITE" id="PS50966">
    <property type="entry name" value="ZF_SWIM"/>
    <property type="match status" value="1"/>
</dbReference>
<dbReference type="InterPro" id="IPR007527">
    <property type="entry name" value="Znf_SWIM"/>
</dbReference>
<name>A0ABP1GEN7_9EUKA</name>
<proteinExistence type="predicted"/>